<reference evidence="2 3" key="1">
    <citation type="submission" date="2019-05" db="EMBL/GenBank/DDBJ databases">
        <title>Another draft genome of Portunus trituberculatus and its Hox gene families provides insights of decapod evolution.</title>
        <authorList>
            <person name="Jeong J.-H."/>
            <person name="Song I."/>
            <person name="Kim S."/>
            <person name="Choi T."/>
            <person name="Kim D."/>
            <person name="Ryu S."/>
            <person name="Kim W."/>
        </authorList>
    </citation>
    <scope>NUCLEOTIDE SEQUENCE [LARGE SCALE GENOMIC DNA]</scope>
    <source>
        <tissue evidence="2">Muscle</tissue>
    </source>
</reference>
<organism evidence="2 3">
    <name type="scientific">Portunus trituberculatus</name>
    <name type="common">Swimming crab</name>
    <name type="synonym">Neptunus trituberculatus</name>
    <dbReference type="NCBI Taxonomy" id="210409"/>
    <lineage>
        <taxon>Eukaryota</taxon>
        <taxon>Metazoa</taxon>
        <taxon>Ecdysozoa</taxon>
        <taxon>Arthropoda</taxon>
        <taxon>Crustacea</taxon>
        <taxon>Multicrustacea</taxon>
        <taxon>Malacostraca</taxon>
        <taxon>Eumalacostraca</taxon>
        <taxon>Eucarida</taxon>
        <taxon>Decapoda</taxon>
        <taxon>Pleocyemata</taxon>
        <taxon>Brachyura</taxon>
        <taxon>Eubrachyura</taxon>
        <taxon>Portunoidea</taxon>
        <taxon>Portunidae</taxon>
        <taxon>Portuninae</taxon>
        <taxon>Portunus</taxon>
    </lineage>
</organism>
<comment type="caution">
    <text evidence="2">The sequence shown here is derived from an EMBL/GenBank/DDBJ whole genome shotgun (WGS) entry which is preliminary data.</text>
</comment>
<dbReference type="OrthoDB" id="6354675at2759"/>
<protein>
    <submittedName>
        <fullName evidence="2">Solute carrier family 22 member 5</fullName>
    </submittedName>
</protein>
<keyword evidence="1" id="KW-0812">Transmembrane</keyword>
<evidence type="ECO:0000256" key="1">
    <source>
        <dbReference type="SAM" id="Phobius"/>
    </source>
</evidence>
<feature type="transmembrane region" description="Helical" evidence="1">
    <location>
        <begin position="30"/>
        <end position="51"/>
    </location>
</feature>
<keyword evidence="1" id="KW-1133">Transmembrane helix</keyword>
<name>A0A5B7FR98_PORTR</name>
<dbReference type="EMBL" id="VSRR010007983">
    <property type="protein sequence ID" value="MPC47887.1"/>
    <property type="molecule type" value="Genomic_DNA"/>
</dbReference>
<sequence length="172" mass="19520">MRVRHSETMGIDIDAVFKEIGEFGSYQRRIYFLLCLPAIFVGAGNLAQVFIAATPKYRCVVPLCDANISNPLYYQPFLNFTIPYNIKDNSWDGCQRYQRLHNDHSCIPEDFSKNITEECREGKAFSTDIYSSTIVSEFNLTCNAAWKAEMSQTIYFSGVMVGSFLFGIVGDL</sequence>
<evidence type="ECO:0000313" key="2">
    <source>
        <dbReference type="EMBL" id="MPC47887.1"/>
    </source>
</evidence>
<dbReference type="AlphaFoldDB" id="A0A5B7FR98"/>
<proteinExistence type="predicted"/>
<accession>A0A5B7FR98</accession>
<gene>
    <name evidence="2" type="primary">SLC22A5_1</name>
    <name evidence="2" type="ORF">E2C01_041648</name>
</gene>
<keyword evidence="1" id="KW-0472">Membrane</keyword>
<dbReference type="Proteomes" id="UP000324222">
    <property type="component" value="Unassembled WGS sequence"/>
</dbReference>
<evidence type="ECO:0000313" key="3">
    <source>
        <dbReference type="Proteomes" id="UP000324222"/>
    </source>
</evidence>
<keyword evidence="3" id="KW-1185">Reference proteome</keyword>